<accession>A0AAE1DBB8</accession>
<dbReference type="EMBL" id="JAWDGP010004442">
    <property type="protein sequence ID" value="KAK3764399.1"/>
    <property type="molecule type" value="Genomic_DNA"/>
</dbReference>
<dbReference type="AlphaFoldDB" id="A0AAE1DBB8"/>
<name>A0AAE1DBB8_9GAST</name>
<gene>
    <name evidence="1" type="ORF">RRG08_039995</name>
</gene>
<keyword evidence="2" id="KW-1185">Reference proteome</keyword>
<organism evidence="1 2">
    <name type="scientific">Elysia crispata</name>
    <name type="common">lettuce slug</name>
    <dbReference type="NCBI Taxonomy" id="231223"/>
    <lineage>
        <taxon>Eukaryota</taxon>
        <taxon>Metazoa</taxon>
        <taxon>Spiralia</taxon>
        <taxon>Lophotrochozoa</taxon>
        <taxon>Mollusca</taxon>
        <taxon>Gastropoda</taxon>
        <taxon>Heterobranchia</taxon>
        <taxon>Euthyneura</taxon>
        <taxon>Panpulmonata</taxon>
        <taxon>Sacoglossa</taxon>
        <taxon>Placobranchoidea</taxon>
        <taxon>Plakobranchidae</taxon>
        <taxon>Elysia</taxon>
    </lineage>
</organism>
<proteinExistence type="predicted"/>
<dbReference type="Proteomes" id="UP001283361">
    <property type="component" value="Unassembled WGS sequence"/>
</dbReference>
<comment type="caution">
    <text evidence="1">The sequence shown here is derived from an EMBL/GenBank/DDBJ whole genome shotgun (WGS) entry which is preliminary data.</text>
</comment>
<evidence type="ECO:0000313" key="2">
    <source>
        <dbReference type="Proteomes" id="UP001283361"/>
    </source>
</evidence>
<protein>
    <submittedName>
        <fullName evidence="1">Uncharacterized protein</fullName>
    </submittedName>
</protein>
<reference evidence="1" key="1">
    <citation type="journal article" date="2023" name="G3 (Bethesda)">
        <title>A reference genome for the long-term kleptoplast-retaining sea slug Elysia crispata morphotype clarki.</title>
        <authorList>
            <person name="Eastman K.E."/>
            <person name="Pendleton A.L."/>
            <person name="Shaikh M.A."/>
            <person name="Suttiyut T."/>
            <person name="Ogas R."/>
            <person name="Tomko P."/>
            <person name="Gavelis G."/>
            <person name="Widhalm J.R."/>
            <person name="Wisecaver J.H."/>
        </authorList>
    </citation>
    <scope>NUCLEOTIDE SEQUENCE</scope>
    <source>
        <strain evidence="1">ECLA1</strain>
    </source>
</reference>
<sequence length="151" mass="17002">MVVPSCAECWFQPGWDASDRNLFGLQVYSRRYQTSEAIHPQTRIKLCEVRAWTVTDRMSAPATEVVLGVVPLVLLETHACDRVVPDACRLNSCNDCLYQGSTGAPSHSHHPIWFHYVHKSHSSQHGLKDKERSENNEVFTGQRSGVCHSIV</sequence>
<evidence type="ECO:0000313" key="1">
    <source>
        <dbReference type="EMBL" id="KAK3764399.1"/>
    </source>
</evidence>